<reference evidence="13" key="1">
    <citation type="journal article" date="2019" name="Int. J. Syst. Evol. Microbiol.">
        <title>The Global Catalogue of Microorganisms (GCM) 10K type strain sequencing project: providing services to taxonomists for standard genome sequencing and annotation.</title>
        <authorList>
            <consortium name="The Broad Institute Genomics Platform"/>
            <consortium name="The Broad Institute Genome Sequencing Center for Infectious Disease"/>
            <person name="Wu L."/>
            <person name="Ma J."/>
        </authorList>
    </citation>
    <scope>NUCLEOTIDE SEQUENCE [LARGE SCALE GENOMIC DNA]</scope>
    <source>
        <strain evidence="13">KCTC 12848</strain>
    </source>
</reference>
<protein>
    <recommendedName>
        <fullName evidence="4">Protein-L-isoaspartate O-methyltransferase</fullName>
        <ecNumber evidence="3">2.1.1.77</ecNumber>
    </recommendedName>
    <alternativeName>
        <fullName evidence="11">L-isoaspartyl protein carboxyl methyltransferase</fullName>
    </alternativeName>
    <alternativeName>
        <fullName evidence="9">Protein L-isoaspartyl methyltransferase</fullName>
    </alternativeName>
    <alternativeName>
        <fullName evidence="10">Protein-beta-aspartate methyltransferase</fullName>
    </alternativeName>
</protein>
<keyword evidence="13" id="KW-1185">Reference proteome</keyword>
<evidence type="ECO:0000256" key="2">
    <source>
        <dbReference type="ARBA" id="ARBA00005369"/>
    </source>
</evidence>
<comment type="caution">
    <text evidence="12">The sequence shown here is derived from an EMBL/GenBank/DDBJ whole genome shotgun (WGS) entry which is preliminary data.</text>
</comment>
<name>A0ABV9XZH5_9PSEU</name>
<evidence type="ECO:0000256" key="11">
    <source>
        <dbReference type="ARBA" id="ARBA00031350"/>
    </source>
</evidence>
<keyword evidence="5" id="KW-0963">Cytoplasm</keyword>
<dbReference type="Gene3D" id="3.40.50.150">
    <property type="entry name" value="Vaccinia Virus protein VP39"/>
    <property type="match status" value="1"/>
</dbReference>
<dbReference type="GO" id="GO:0008168">
    <property type="term" value="F:methyltransferase activity"/>
    <property type="evidence" value="ECO:0007669"/>
    <property type="project" value="UniProtKB-KW"/>
</dbReference>
<dbReference type="EMBL" id="JBHSJB010000017">
    <property type="protein sequence ID" value="MFC5055729.1"/>
    <property type="molecule type" value="Genomic_DNA"/>
</dbReference>
<dbReference type="InterPro" id="IPR029063">
    <property type="entry name" value="SAM-dependent_MTases_sf"/>
</dbReference>
<comment type="subcellular location">
    <subcellularLocation>
        <location evidence="1">Cytoplasm</location>
    </subcellularLocation>
</comment>
<dbReference type="RefSeq" id="WP_344041844.1">
    <property type="nucleotide sequence ID" value="NZ_BAAAKE010000030.1"/>
</dbReference>
<dbReference type="Pfam" id="PF01135">
    <property type="entry name" value="PCMT"/>
    <property type="match status" value="1"/>
</dbReference>
<evidence type="ECO:0000313" key="13">
    <source>
        <dbReference type="Proteomes" id="UP001595833"/>
    </source>
</evidence>
<evidence type="ECO:0000256" key="7">
    <source>
        <dbReference type="ARBA" id="ARBA00022679"/>
    </source>
</evidence>
<evidence type="ECO:0000256" key="5">
    <source>
        <dbReference type="ARBA" id="ARBA00022490"/>
    </source>
</evidence>
<dbReference type="PANTHER" id="PTHR11579:SF0">
    <property type="entry name" value="PROTEIN-L-ISOASPARTATE(D-ASPARTATE) O-METHYLTRANSFERASE"/>
    <property type="match status" value="1"/>
</dbReference>
<dbReference type="Proteomes" id="UP001595833">
    <property type="component" value="Unassembled WGS sequence"/>
</dbReference>
<gene>
    <name evidence="12" type="primary">fxlM</name>
    <name evidence="12" type="ORF">ACFPFM_18450</name>
</gene>
<keyword evidence="8" id="KW-0949">S-adenosyl-L-methionine</keyword>
<dbReference type="PANTHER" id="PTHR11579">
    <property type="entry name" value="PROTEIN-L-ISOASPARTATE O-METHYLTRANSFERASE"/>
    <property type="match status" value="1"/>
</dbReference>
<evidence type="ECO:0000313" key="12">
    <source>
        <dbReference type="EMBL" id="MFC5055729.1"/>
    </source>
</evidence>
<dbReference type="InterPro" id="IPR027573">
    <property type="entry name" value="Methyltran_FxLD"/>
</dbReference>
<evidence type="ECO:0000256" key="3">
    <source>
        <dbReference type="ARBA" id="ARBA00011890"/>
    </source>
</evidence>
<accession>A0ABV9XZH5</accession>
<dbReference type="SUPFAM" id="SSF53335">
    <property type="entry name" value="S-adenosyl-L-methionine-dependent methyltransferases"/>
    <property type="match status" value="1"/>
</dbReference>
<proteinExistence type="inferred from homology"/>
<evidence type="ECO:0000256" key="1">
    <source>
        <dbReference type="ARBA" id="ARBA00004496"/>
    </source>
</evidence>
<evidence type="ECO:0000256" key="6">
    <source>
        <dbReference type="ARBA" id="ARBA00022603"/>
    </source>
</evidence>
<evidence type="ECO:0000256" key="10">
    <source>
        <dbReference type="ARBA" id="ARBA00031323"/>
    </source>
</evidence>
<evidence type="ECO:0000256" key="4">
    <source>
        <dbReference type="ARBA" id="ARBA00013346"/>
    </source>
</evidence>
<dbReference type="CDD" id="cd02440">
    <property type="entry name" value="AdoMet_MTases"/>
    <property type="match status" value="1"/>
</dbReference>
<sequence>MTGTTPGERATELRNRTVDVLKEAGTVVSVRVEEVMRAVPRETFAPEADLDAVYEPWNGLVTKRDENGRPVSSLSAPDAQAHMLEQARIEPGMNVLEIGSGGMNAAYLAEMVGPTGRVTTVDIDEFVTQRTSQFLKQAGYPQVNVVLADAEYGVPEHAPYDRILVTVGAWDVPPAWIDQLVDGGLLVVPLKVMGLMRTVALVREGDRLVSESARLFGFVPMQGAGAHDSAELVLREGVRLVFDEQAPDEVSRLDGVLEFEPVVVDSGAGLRIGEPWATMQMWLATTVPGFCRIMVDRTANEASPRPLAGIHTGMAAVDGANLAYVASRKLGGKDLTLEVHAYGPSPAALAEVVAETLRIWDRDHRGGPGPQYLVYPTTTPVEQLPAADFALGKRHSRVLISWPRPANAVRHDVLHHPNHQ</sequence>
<evidence type="ECO:0000256" key="8">
    <source>
        <dbReference type="ARBA" id="ARBA00022691"/>
    </source>
</evidence>
<keyword evidence="6 12" id="KW-0489">Methyltransferase</keyword>
<dbReference type="NCBIfam" id="TIGR04364">
    <property type="entry name" value="methyltran_FxLD"/>
    <property type="match status" value="1"/>
</dbReference>
<comment type="similarity">
    <text evidence="2">Belongs to the methyltransferase superfamily. L-isoaspartyl/D-aspartyl protein methyltransferase family.</text>
</comment>
<dbReference type="InterPro" id="IPR000682">
    <property type="entry name" value="PCMT"/>
</dbReference>
<evidence type="ECO:0000256" key="9">
    <source>
        <dbReference type="ARBA" id="ARBA00030757"/>
    </source>
</evidence>
<dbReference type="EC" id="2.1.1.77" evidence="3"/>
<dbReference type="GO" id="GO:0032259">
    <property type="term" value="P:methylation"/>
    <property type="evidence" value="ECO:0007669"/>
    <property type="project" value="UniProtKB-KW"/>
</dbReference>
<organism evidence="12 13">
    <name type="scientific">Saccharothrix xinjiangensis</name>
    <dbReference type="NCBI Taxonomy" id="204798"/>
    <lineage>
        <taxon>Bacteria</taxon>
        <taxon>Bacillati</taxon>
        <taxon>Actinomycetota</taxon>
        <taxon>Actinomycetes</taxon>
        <taxon>Pseudonocardiales</taxon>
        <taxon>Pseudonocardiaceae</taxon>
        <taxon>Saccharothrix</taxon>
    </lineage>
</organism>
<keyword evidence="7" id="KW-0808">Transferase</keyword>